<evidence type="ECO:0000259" key="2">
    <source>
        <dbReference type="Pfam" id="PF13635"/>
    </source>
</evidence>
<dbReference type="EMBL" id="BMIK01000013">
    <property type="protein sequence ID" value="GGC38762.1"/>
    <property type="molecule type" value="Genomic_DNA"/>
</dbReference>
<dbReference type="InterPro" id="IPR011335">
    <property type="entry name" value="Restrct_endonuc-II-like"/>
</dbReference>
<reference evidence="4" key="1">
    <citation type="journal article" date="2019" name="Int. J. Syst. Evol. Microbiol.">
        <title>The Global Catalogue of Microorganisms (GCM) 10K type strain sequencing project: providing services to taxonomists for standard genome sequencing and annotation.</title>
        <authorList>
            <consortium name="The Broad Institute Genomics Platform"/>
            <consortium name="The Broad Institute Genome Sequencing Center for Infectious Disease"/>
            <person name="Wu L."/>
            <person name="Ma J."/>
        </authorList>
    </citation>
    <scope>NUCLEOTIDE SEQUENCE [LARGE SCALE GENOMIC DNA]</scope>
    <source>
        <strain evidence="4">CGMCC 1.15342</strain>
    </source>
</reference>
<accession>A0ABQ1MKA3</accession>
<dbReference type="SUPFAM" id="SSF52540">
    <property type="entry name" value="P-loop containing nucleoside triphosphate hydrolases"/>
    <property type="match status" value="1"/>
</dbReference>
<organism evidence="3 4">
    <name type="scientific">Parapedobacter defluvii</name>
    <dbReference type="NCBI Taxonomy" id="2045106"/>
    <lineage>
        <taxon>Bacteria</taxon>
        <taxon>Pseudomonadati</taxon>
        <taxon>Bacteroidota</taxon>
        <taxon>Sphingobacteriia</taxon>
        <taxon>Sphingobacteriales</taxon>
        <taxon>Sphingobacteriaceae</taxon>
        <taxon>Parapedobacter</taxon>
    </lineage>
</organism>
<dbReference type="PANTHER" id="PTHR43566:SF2">
    <property type="entry name" value="DUF4143 DOMAIN-CONTAINING PROTEIN"/>
    <property type="match status" value="1"/>
</dbReference>
<keyword evidence="4" id="KW-1185">Reference proteome</keyword>
<comment type="caution">
    <text evidence="3">The sequence shown here is derived from an EMBL/GenBank/DDBJ whole genome shotgun (WGS) entry which is preliminary data.</text>
</comment>
<evidence type="ECO:0000259" key="1">
    <source>
        <dbReference type="Pfam" id="PF13173"/>
    </source>
</evidence>
<dbReference type="SUPFAM" id="SSF52980">
    <property type="entry name" value="Restriction endonuclease-like"/>
    <property type="match status" value="1"/>
</dbReference>
<dbReference type="Proteomes" id="UP000597338">
    <property type="component" value="Unassembled WGS sequence"/>
</dbReference>
<sequence length="386" mass="44559">MFIKRRITRQIVLQRDKFPVLAVTGPRQSGKTTLLRRLFEDYRYVTLENPDNQQFAASDPVGFLDYYGRHVIFDEVQRVPHLFSYIQERVDESGLMGHYILSGSQNFHLLKSITQSLAGRVALFKLLPLDFAELTAQKLLADGYPSVAISGAYPAIFDRDISPAVFYANYLQTYVEKDVTELLNVRDTRKFRQFLGLCGARAGQLLNISALANECDITFNTAKSWLSILESSYLVFLLQPYHQNRNKRLVKTPKLYFYDTGLLCHLLGINDAGQLETDRLKGSVFENMVIAEYQKRNYHLYEHLEFFFWQDTHGNEIDLLWQVGQTFHAVEIKATKTITNELFKQLDKFETHLAPSTPIQKTLVYGGADSQHRTNYEVKSWREVAD</sequence>
<evidence type="ECO:0000313" key="3">
    <source>
        <dbReference type="EMBL" id="GGC38762.1"/>
    </source>
</evidence>
<dbReference type="InterPro" id="IPR041682">
    <property type="entry name" value="AAA_14"/>
</dbReference>
<dbReference type="RefSeq" id="WP_188752621.1">
    <property type="nucleotide sequence ID" value="NZ_BMIK01000013.1"/>
</dbReference>
<protein>
    <submittedName>
        <fullName evidence="3">ATPase</fullName>
    </submittedName>
</protein>
<proteinExistence type="predicted"/>
<feature type="domain" description="AAA" evidence="1">
    <location>
        <begin position="18"/>
        <end position="134"/>
    </location>
</feature>
<dbReference type="InterPro" id="IPR027417">
    <property type="entry name" value="P-loop_NTPase"/>
</dbReference>
<gene>
    <name evidence="3" type="ORF">GCM10011386_33640</name>
</gene>
<feature type="domain" description="DUF4143" evidence="2">
    <location>
        <begin position="176"/>
        <end position="334"/>
    </location>
</feature>
<dbReference type="Pfam" id="PF13173">
    <property type="entry name" value="AAA_14"/>
    <property type="match status" value="1"/>
</dbReference>
<dbReference type="Pfam" id="PF13635">
    <property type="entry name" value="DUF4143"/>
    <property type="match status" value="1"/>
</dbReference>
<dbReference type="InterPro" id="IPR025420">
    <property type="entry name" value="DUF4143"/>
</dbReference>
<evidence type="ECO:0000313" key="4">
    <source>
        <dbReference type="Proteomes" id="UP000597338"/>
    </source>
</evidence>
<dbReference type="PANTHER" id="PTHR43566">
    <property type="entry name" value="CONSERVED PROTEIN"/>
    <property type="match status" value="1"/>
</dbReference>
<name>A0ABQ1MKA3_9SPHI</name>